<gene>
    <name evidence="1" type="ORF">QFC21_007106</name>
</gene>
<comment type="caution">
    <text evidence="1">The sequence shown here is derived from an EMBL/GenBank/DDBJ whole genome shotgun (WGS) entry which is preliminary data.</text>
</comment>
<organism evidence="1 2">
    <name type="scientific">Naganishia friedmannii</name>
    <dbReference type="NCBI Taxonomy" id="89922"/>
    <lineage>
        <taxon>Eukaryota</taxon>
        <taxon>Fungi</taxon>
        <taxon>Dikarya</taxon>
        <taxon>Basidiomycota</taxon>
        <taxon>Agaricomycotina</taxon>
        <taxon>Tremellomycetes</taxon>
        <taxon>Filobasidiales</taxon>
        <taxon>Filobasidiaceae</taxon>
        <taxon>Naganishia</taxon>
    </lineage>
</organism>
<proteinExistence type="predicted"/>
<accession>A0ACC2UY88</accession>
<keyword evidence="2" id="KW-1185">Reference proteome</keyword>
<sequence>ERQAWWNDEDRPGGKQMEEWLSETSKCRRATLTKYLDGEEGSCAALPSGRLCDVCRGGGISKVSVTEEILEQINSRKEGYDKSKVPAEILGTEPAHLQESLRAPASVLDVTEGSAVDDPSSDSLSGPDLPCKPNDQRRSYITPAKPLAMAPNVRQIEWQPSRSAQKRDSAGSPVTPTSRPSSRHAIISSGPAMRQALFASLSGLDPGRSASTAGATGTAKLTYPSASPSVEARTLGTTRPSFSSPSLMDISRTRELARTTAPSYADRLTELLEPWRRQGAKCYTCVALGQLRDCGRGDCPVERQIMKIEKVKHIKDVVDAHTALVRSSIRHMGYCGECFFPVPAVGQTNAFHDLGTGTDLLGRSKPCRIFASMGQKAISCGSHMWREKMLGEENAGASMEPLWLRDLWSNARRRMFLTLNSSTGHVLEK</sequence>
<name>A0ACC2UY88_9TREE</name>
<reference evidence="1" key="1">
    <citation type="submission" date="2023-04" db="EMBL/GenBank/DDBJ databases">
        <title>Draft Genome sequencing of Naganishia species isolated from polar environments using Oxford Nanopore Technology.</title>
        <authorList>
            <person name="Leo P."/>
            <person name="Venkateswaran K."/>
        </authorList>
    </citation>
    <scope>NUCLEOTIDE SEQUENCE</scope>
    <source>
        <strain evidence="1">MNA-CCFEE 5423</strain>
    </source>
</reference>
<evidence type="ECO:0000313" key="1">
    <source>
        <dbReference type="EMBL" id="KAJ9091803.1"/>
    </source>
</evidence>
<dbReference type="EMBL" id="JASBWT010000046">
    <property type="protein sequence ID" value="KAJ9091803.1"/>
    <property type="molecule type" value="Genomic_DNA"/>
</dbReference>
<dbReference type="Proteomes" id="UP001227268">
    <property type="component" value="Unassembled WGS sequence"/>
</dbReference>
<feature type="non-terminal residue" evidence="1">
    <location>
        <position position="1"/>
    </location>
</feature>
<evidence type="ECO:0000313" key="2">
    <source>
        <dbReference type="Proteomes" id="UP001227268"/>
    </source>
</evidence>
<protein>
    <submittedName>
        <fullName evidence="1">Uncharacterized protein</fullName>
    </submittedName>
</protein>